<name>A0A650CR46_9CREN</name>
<dbReference type="CDD" id="cd24052">
    <property type="entry name" value="ASKHA_NBD_HpPPX-GppA-like"/>
    <property type="match status" value="1"/>
</dbReference>
<dbReference type="GO" id="GO:0006357">
    <property type="term" value="P:regulation of transcription by RNA polymerase II"/>
    <property type="evidence" value="ECO:0007669"/>
    <property type="project" value="TreeGrafter"/>
</dbReference>
<dbReference type="RefSeq" id="WP_156007760.1">
    <property type="nucleotide sequence ID" value="NZ_CP045483.1"/>
</dbReference>
<reference evidence="2 3" key="1">
    <citation type="submission" date="2019-10" db="EMBL/GenBank/DDBJ databases">
        <title>Genome Sequences from Six Type Strain Members of the Archaeal Family Sulfolobaceae: Acidianus ambivalens, Acidianus infernus, Metallosphaera prunae, Stygiolobus azoricus, Sulfolobus metallicus, and Sulfurisphaera ohwakuensis.</title>
        <authorList>
            <person name="Counts J.A."/>
            <person name="Kelly R.M."/>
        </authorList>
    </citation>
    <scope>NUCLEOTIDE SEQUENCE [LARGE SCALE GENOMIC DNA]</scope>
    <source>
        <strain evidence="2 3">FC6</strain>
    </source>
</reference>
<dbReference type="Proteomes" id="UP000423396">
    <property type="component" value="Chromosome"/>
</dbReference>
<sequence>MNYKAVIDAGYNSFRLSLYSIFPNLSFRLTASLKDYVRLGLGVSEGKPIPEENVKRAEITLRKFKEFLDRKGIKEAEILGTSAFRYASNGTEVSDRLSSIIGFPITVLSGEEEGRYSALAVINTLPIEDGIIFDLGGGSLEIAYVSQRKIRDVYQFPLGGLRMMDKNPEEIKKEVRIALASLPSSKGILVGSGGNLRAIAKMDLKLEGEKLDQIHGYSVSYERIAKYAKILPSMSISERSQLPGIDKERALTIHSAAIVVKELMEIMGKDKVMTSAFGLREGILIESEIENVDKLREFWMEGVSYNFNVEPFVDSYREALKETKDVAVSTAFYLLQLMKASNFLDPYMGCYKVFREITIPGYTADEINVITTLCALAKKFKKKYYNKVKKLIDKDTILVKAKKVKELHEAYELGVRKW</sequence>
<evidence type="ECO:0000313" key="3">
    <source>
        <dbReference type="Proteomes" id="UP000423396"/>
    </source>
</evidence>
<evidence type="ECO:0000313" key="2">
    <source>
        <dbReference type="EMBL" id="QGR20310.1"/>
    </source>
</evidence>
<keyword evidence="3" id="KW-1185">Reference proteome</keyword>
<dbReference type="PANTHER" id="PTHR30005">
    <property type="entry name" value="EXOPOLYPHOSPHATASE"/>
    <property type="match status" value="1"/>
</dbReference>
<protein>
    <submittedName>
        <fullName evidence="2">Ppx/GppA family phosphatase</fullName>
    </submittedName>
</protein>
<feature type="domain" description="Ppx/GppA phosphatase N-terminal" evidence="1">
    <location>
        <begin position="27"/>
        <end position="287"/>
    </location>
</feature>
<dbReference type="OrthoDB" id="10802at2157"/>
<gene>
    <name evidence="2" type="ORF">D1868_10130</name>
</gene>
<dbReference type="GeneID" id="42799431"/>
<dbReference type="InterPro" id="IPR003695">
    <property type="entry name" value="Ppx_GppA_N"/>
</dbReference>
<dbReference type="Gene3D" id="3.30.420.150">
    <property type="entry name" value="Exopolyphosphatase. Domain 2"/>
    <property type="match status" value="1"/>
</dbReference>
<dbReference type="InterPro" id="IPR050273">
    <property type="entry name" value="GppA/Ppx_hydrolase"/>
</dbReference>
<organism evidence="2 3">
    <name type="scientific">Stygiolobus azoricus</name>
    <dbReference type="NCBI Taxonomy" id="41675"/>
    <lineage>
        <taxon>Archaea</taxon>
        <taxon>Thermoproteota</taxon>
        <taxon>Thermoprotei</taxon>
        <taxon>Sulfolobales</taxon>
        <taxon>Sulfolobaceae</taxon>
        <taxon>Stygiolobus</taxon>
    </lineage>
</organism>
<dbReference type="Pfam" id="PF02541">
    <property type="entry name" value="Ppx-GppA"/>
    <property type="match status" value="1"/>
</dbReference>
<evidence type="ECO:0000259" key="1">
    <source>
        <dbReference type="Pfam" id="PF02541"/>
    </source>
</evidence>
<dbReference type="EMBL" id="CP045483">
    <property type="protein sequence ID" value="QGR20310.1"/>
    <property type="molecule type" value="Genomic_DNA"/>
</dbReference>
<dbReference type="InterPro" id="IPR043129">
    <property type="entry name" value="ATPase_NBD"/>
</dbReference>
<dbReference type="PANTHER" id="PTHR30005:SF0">
    <property type="entry name" value="RETROGRADE REGULATION PROTEIN 2"/>
    <property type="match status" value="1"/>
</dbReference>
<dbReference type="KEGG" id="sazo:D1868_10130"/>
<accession>A0A650CR46</accession>
<dbReference type="Gene3D" id="3.30.420.40">
    <property type="match status" value="1"/>
</dbReference>
<proteinExistence type="predicted"/>
<dbReference type="SUPFAM" id="SSF53067">
    <property type="entry name" value="Actin-like ATPase domain"/>
    <property type="match status" value="2"/>
</dbReference>
<dbReference type="AlphaFoldDB" id="A0A650CR46"/>